<feature type="transmembrane region" description="Helical" evidence="1">
    <location>
        <begin position="168"/>
        <end position="185"/>
    </location>
</feature>
<accession>A0A7C3UQG2</accession>
<protein>
    <recommendedName>
        <fullName evidence="3">Glycosyltransferase RgtA/B/C/D-like domain-containing protein</fullName>
    </recommendedName>
</protein>
<feature type="transmembrane region" description="Helical" evidence="1">
    <location>
        <begin position="206"/>
        <end position="226"/>
    </location>
</feature>
<feature type="transmembrane region" description="Helical" evidence="1">
    <location>
        <begin position="17"/>
        <end position="35"/>
    </location>
</feature>
<feature type="transmembrane region" description="Helical" evidence="1">
    <location>
        <begin position="318"/>
        <end position="338"/>
    </location>
</feature>
<feature type="transmembrane region" description="Helical" evidence="1">
    <location>
        <begin position="350"/>
        <end position="371"/>
    </location>
</feature>
<reference evidence="2" key="1">
    <citation type="journal article" date="2020" name="mSystems">
        <title>Genome- and Community-Level Interaction Insights into Carbon Utilization and Element Cycling Functions of Hydrothermarchaeota in Hydrothermal Sediment.</title>
        <authorList>
            <person name="Zhou Z."/>
            <person name="Liu Y."/>
            <person name="Xu W."/>
            <person name="Pan J."/>
            <person name="Luo Z.H."/>
            <person name="Li M."/>
        </authorList>
    </citation>
    <scope>NUCLEOTIDE SEQUENCE [LARGE SCALE GENOMIC DNA]</scope>
    <source>
        <strain evidence="2">SpSt-906</strain>
    </source>
</reference>
<dbReference type="EMBL" id="DTMQ01000042">
    <property type="protein sequence ID" value="HGE99804.1"/>
    <property type="molecule type" value="Genomic_DNA"/>
</dbReference>
<keyword evidence="1" id="KW-0812">Transmembrane</keyword>
<keyword evidence="1" id="KW-1133">Transmembrane helix</keyword>
<feature type="transmembrane region" description="Helical" evidence="1">
    <location>
        <begin position="91"/>
        <end position="113"/>
    </location>
</feature>
<organism evidence="2">
    <name type="scientific">candidate division WOR-3 bacterium</name>
    <dbReference type="NCBI Taxonomy" id="2052148"/>
    <lineage>
        <taxon>Bacteria</taxon>
        <taxon>Bacteria division WOR-3</taxon>
    </lineage>
</organism>
<evidence type="ECO:0008006" key="3">
    <source>
        <dbReference type="Google" id="ProtNLM"/>
    </source>
</evidence>
<dbReference type="AlphaFoldDB" id="A0A7C3UQG2"/>
<proteinExistence type="predicted"/>
<evidence type="ECO:0000256" key="1">
    <source>
        <dbReference type="SAM" id="Phobius"/>
    </source>
</evidence>
<name>A0A7C3UQG2_UNCW3</name>
<gene>
    <name evidence="2" type="ORF">ENX07_07050</name>
</gene>
<sequence>MGRLPERKQKLEKPLKAFVLILTISLPLILSSFLYSNYQTTASSFDALSHLYIAKNVIHNGEKSGIRNLGTVWLPLYHICLLPFVFFNQLYFSGFAGTILGVALLFFSTLIIFRFLSFPENIFSAFLFISHPYLLISAISPMTEILAIFLFLFTAYQFHRFLERGKGIVPLIIGVILGTLTRYEFYPIPFLLLPFLISRLRKTGSWLRLLIFSFLPFLGIVFWFFWNHLLFSDPMFFFHHPVTEGTVGRLPYSYSWRKVLSLNFALLKELFGIIPFFSLFGIFLLIGKKRVDLLFPFLFLIVPSLTHLLLAYHNISLLYARFFLLSFSGLILLAFIPIKEIFSKKPIFSYLFPLVILFLYLPTLIANYSIIRTGKNHYGDKIPIPDLDIDYPKVSNHLKIPQNFFSDMEISSARILIPFNQEFQSISFALHLTPERIFDPYDDDLILRIMEKPQDFCNFLLLPTEPTPFCIRFREYYKGKYFVLSFWEDAKYHRMVLTNFSLVKESKGLRLYKKKRYLLSLSRSALLCPEG</sequence>
<keyword evidence="1" id="KW-0472">Membrane</keyword>
<feature type="transmembrane region" description="Helical" evidence="1">
    <location>
        <begin position="293"/>
        <end position="312"/>
    </location>
</feature>
<feature type="transmembrane region" description="Helical" evidence="1">
    <location>
        <begin position="264"/>
        <end position="286"/>
    </location>
</feature>
<comment type="caution">
    <text evidence="2">The sequence shown here is derived from an EMBL/GenBank/DDBJ whole genome shotgun (WGS) entry which is preliminary data.</text>
</comment>
<feature type="transmembrane region" description="Helical" evidence="1">
    <location>
        <begin position="133"/>
        <end position="156"/>
    </location>
</feature>
<evidence type="ECO:0000313" key="2">
    <source>
        <dbReference type="EMBL" id="HGE99804.1"/>
    </source>
</evidence>